<keyword evidence="1" id="KW-1133">Transmembrane helix</keyword>
<dbReference type="RefSeq" id="WP_015009452.1">
    <property type="nucleotide sequence ID" value="NC_018704.1"/>
</dbReference>
<evidence type="ECO:0008006" key="4">
    <source>
        <dbReference type="Google" id="ProtNLM"/>
    </source>
</evidence>
<keyword evidence="3" id="KW-1185">Reference proteome</keyword>
<dbReference type="Proteomes" id="UP000006294">
    <property type="component" value="Chromosome"/>
</dbReference>
<organism evidence="2 3">
    <name type="scientific">Amphibacillus xylanus (strain ATCC 51415 / DSM 6626 / JCM 7361 / LMG 17667 / NBRC 15112 / Ep01)</name>
    <dbReference type="NCBI Taxonomy" id="698758"/>
    <lineage>
        <taxon>Bacteria</taxon>
        <taxon>Bacillati</taxon>
        <taxon>Bacillota</taxon>
        <taxon>Bacilli</taxon>
        <taxon>Bacillales</taxon>
        <taxon>Bacillaceae</taxon>
        <taxon>Amphibacillus</taxon>
    </lineage>
</organism>
<gene>
    <name evidence="2" type="ordered locus">AXY_07150</name>
</gene>
<accession>K0J131</accession>
<sequence length="56" mass="5820">MDSKFNELSKIELSSIEGGSVLGVLMAAGYFVGSAVVVGGVTYSLKKGLEYLGSLF</sequence>
<proteinExistence type="predicted"/>
<dbReference type="AlphaFoldDB" id="K0J131"/>
<keyword evidence="1" id="KW-0812">Transmembrane</keyword>
<name>K0J131_AMPXN</name>
<evidence type="ECO:0000313" key="3">
    <source>
        <dbReference type="Proteomes" id="UP000006294"/>
    </source>
</evidence>
<feature type="transmembrane region" description="Helical" evidence="1">
    <location>
        <begin position="21"/>
        <end position="45"/>
    </location>
</feature>
<protein>
    <recommendedName>
        <fullName evidence="4">Bacteriocin</fullName>
    </recommendedName>
</protein>
<dbReference type="HOGENOM" id="CLU_3003868_0_0_9"/>
<evidence type="ECO:0000256" key="1">
    <source>
        <dbReference type="SAM" id="Phobius"/>
    </source>
</evidence>
<dbReference type="KEGG" id="axl:AXY_07150"/>
<keyword evidence="1" id="KW-0472">Membrane</keyword>
<reference evidence="2 3" key="1">
    <citation type="submission" date="2011-01" db="EMBL/GenBank/DDBJ databases">
        <title>Whole genome sequence of Amphibacillus xylinus NBRC 15112.</title>
        <authorList>
            <person name="Nakazawa H."/>
            <person name="Katano Y."/>
            <person name="Nakamura S."/>
            <person name="Sasagawa M."/>
            <person name="Fukada J."/>
            <person name="Arai T."/>
            <person name="Sasakura N."/>
            <person name="Mochizuki D."/>
            <person name="Hosoyama A."/>
            <person name="Harada K."/>
            <person name="Horikawa H."/>
            <person name="Kato Y."/>
            <person name="Harada T."/>
            <person name="Sasaki K."/>
            <person name="Sekiguchi M."/>
            <person name="Hodoyama M."/>
            <person name="Nishiko R."/>
            <person name="Narita H."/>
            <person name="Hanamaki A."/>
            <person name="Hata C."/>
            <person name="Konno Y."/>
            <person name="Niimura Y."/>
            <person name="Yamazaki S."/>
            <person name="Fujita N."/>
        </authorList>
    </citation>
    <scope>NUCLEOTIDE SEQUENCE [LARGE SCALE GENOMIC DNA]</scope>
    <source>
        <strain evidence="3">ATCC 51415 / DSM 6626 / JCM 7361 / LMG 17667 / NBRC 15112 / Ep01</strain>
    </source>
</reference>
<evidence type="ECO:0000313" key="2">
    <source>
        <dbReference type="EMBL" id="BAM46847.1"/>
    </source>
</evidence>
<dbReference type="EMBL" id="AP012050">
    <property type="protein sequence ID" value="BAM46847.1"/>
    <property type="molecule type" value="Genomic_DNA"/>
</dbReference>